<dbReference type="Pfam" id="PF00484">
    <property type="entry name" value="Pro_CA"/>
    <property type="match status" value="1"/>
</dbReference>
<feature type="chain" id="PRO_5011624374" description="Carbonic anhydrase" evidence="8">
    <location>
        <begin position="38"/>
        <end position="240"/>
    </location>
</feature>
<evidence type="ECO:0000256" key="5">
    <source>
        <dbReference type="ARBA" id="ARBA00048348"/>
    </source>
</evidence>
<dbReference type="PROSITE" id="PS00705">
    <property type="entry name" value="PROK_CO2_ANHYDRASE_2"/>
    <property type="match status" value="1"/>
</dbReference>
<dbReference type="PANTHER" id="PTHR11002">
    <property type="entry name" value="CARBONIC ANHYDRASE"/>
    <property type="match status" value="1"/>
</dbReference>
<feature type="binding site" evidence="6">
    <location>
        <position position="149"/>
    </location>
    <ligand>
        <name>Zn(2+)</name>
        <dbReference type="ChEBI" id="CHEBI:29105"/>
    </ligand>
</feature>
<dbReference type="InterPro" id="IPR036874">
    <property type="entry name" value="Carbonic_anhydrase_sf"/>
</dbReference>
<dbReference type="InterPro" id="IPR015892">
    <property type="entry name" value="Carbonic_anhydrase_CS"/>
</dbReference>
<protein>
    <recommendedName>
        <fullName evidence="2 7">Carbonic anhydrase</fullName>
        <ecNumber evidence="2 7">4.2.1.1</ecNumber>
    </recommendedName>
    <alternativeName>
        <fullName evidence="7">Carbonate dehydratase</fullName>
    </alternativeName>
</protein>
<comment type="function">
    <text evidence="7">Reversible hydration of carbon dioxide.</text>
</comment>
<keyword evidence="10" id="KW-1185">Reference proteome</keyword>
<gene>
    <name evidence="9" type="ORF">SAMN02745775_101562</name>
</gene>
<feature type="binding site" evidence="6">
    <location>
        <position position="95"/>
    </location>
    <ligand>
        <name>Zn(2+)</name>
        <dbReference type="ChEBI" id="CHEBI:29105"/>
    </ligand>
</feature>
<feature type="signal peptide" evidence="8">
    <location>
        <begin position="1"/>
        <end position="37"/>
    </location>
</feature>
<evidence type="ECO:0000256" key="3">
    <source>
        <dbReference type="ARBA" id="ARBA00022833"/>
    </source>
</evidence>
<dbReference type="STRING" id="1123062.SAMN02745775_101562"/>
<name>A0A1I3XS97_9PROT</name>
<reference evidence="9 10" key="1">
    <citation type="submission" date="2016-10" db="EMBL/GenBank/DDBJ databases">
        <authorList>
            <person name="de Groot N.N."/>
        </authorList>
    </citation>
    <scope>NUCLEOTIDE SEQUENCE [LARGE SCALE GENOMIC DNA]</scope>
    <source>
        <strain evidence="9 10">DSM 19981</strain>
    </source>
</reference>
<evidence type="ECO:0000256" key="6">
    <source>
        <dbReference type="PIRSR" id="PIRSR601765-1"/>
    </source>
</evidence>
<evidence type="ECO:0000313" key="10">
    <source>
        <dbReference type="Proteomes" id="UP000199473"/>
    </source>
</evidence>
<dbReference type="GO" id="GO:0015976">
    <property type="term" value="P:carbon utilization"/>
    <property type="evidence" value="ECO:0007669"/>
    <property type="project" value="InterPro"/>
</dbReference>
<keyword evidence="4 7" id="KW-0456">Lyase</keyword>
<evidence type="ECO:0000256" key="7">
    <source>
        <dbReference type="RuleBase" id="RU003956"/>
    </source>
</evidence>
<evidence type="ECO:0000313" key="9">
    <source>
        <dbReference type="EMBL" id="SFK21856.1"/>
    </source>
</evidence>
<dbReference type="PROSITE" id="PS51318">
    <property type="entry name" value="TAT"/>
    <property type="match status" value="1"/>
</dbReference>
<dbReference type="PANTHER" id="PTHR11002:SF79">
    <property type="entry name" value="CARBONIC ANHYDRASE 2"/>
    <property type="match status" value="1"/>
</dbReference>
<keyword evidence="6" id="KW-0479">Metal-binding</keyword>
<dbReference type="GO" id="GO:0008270">
    <property type="term" value="F:zinc ion binding"/>
    <property type="evidence" value="ECO:0007669"/>
    <property type="project" value="UniProtKB-UniRule"/>
</dbReference>
<dbReference type="EMBL" id="FOSQ01000001">
    <property type="protein sequence ID" value="SFK21856.1"/>
    <property type="molecule type" value="Genomic_DNA"/>
</dbReference>
<dbReference type="SMART" id="SM00947">
    <property type="entry name" value="Pro_CA"/>
    <property type="match status" value="1"/>
</dbReference>
<dbReference type="OrthoDB" id="9797527at2"/>
<evidence type="ECO:0000256" key="8">
    <source>
        <dbReference type="SAM" id="SignalP"/>
    </source>
</evidence>
<dbReference type="Gene3D" id="3.40.1050.10">
    <property type="entry name" value="Carbonic anhydrase"/>
    <property type="match status" value="1"/>
</dbReference>
<evidence type="ECO:0000256" key="4">
    <source>
        <dbReference type="ARBA" id="ARBA00023239"/>
    </source>
</evidence>
<dbReference type="InterPro" id="IPR001765">
    <property type="entry name" value="Carbonic_anhydrase"/>
</dbReference>
<feature type="binding site" evidence="6">
    <location>
        <position position="93"/>
    </location>
    <ligand>
        <name>Zn(2+)</name>
        <dbReference type="ChEBI" id="CHEBI:29105"/>
    </ligand>
</feature>
<evidence type="ECO:0000256" key="2">
    <source>
        <dbReference type="ARBA" id="ARBA00012925"/>
    </source>
</evidence>
<comment type="cofactor">
    <cofactor evidence="6">
        <name>Zn(2+)</name>
        <dbReference type="ChEBI" id="CHEBI:29105"/>
    </cofactor>
    <text evidence="6">Binds 1 zinc ion per subunit.</text>
</comment>
<comment type="catalytic activity">
    <reaction evidence="5 7">
        <text>hydrogencarbonate + H(+) = CO2 + H2O</text>
        <dbReference type="Rhea" id="RHEA:10748"/>
        <dbReference type="ChEBI" id="CHEBI:15377"/>
        <dbReference type="ChEBI" id="CHEBI:15378"/>
        <dbReference type="ChEBI" id="CHEBI:16526"/>
        <dbReference type="ChEBI" id="CHEBI:17544"/>
        <dbReference type="EC" id="4.2.1.1"/>
    </reaction>
</comment>
<dbReference type="AlphaFoldDB" id="A0A1I3XS97"/>
<dbReference type="GO" id="GO:0004089">
    <property type="term" value="F:carbonate dehydratase activity"/>
    <property type="evidence" value="ECO:0007669"/>
    <property type="project" value="UniProtKB-UniRule"/>
</dbReference>
<evidence type="ECO:0000256" key="1">
    <source>
        <dbReference type="ARBA" id="ARBA00006217"/>
    </source>
</evidence>
<organism evidence="9 10">
    <name type="scientific">Falsiroseomonas stagni DSM 19981</name>
    <dbReference type="NCBI Taxonomy" id="1123062"/>
    <lineage>
        <taxon>Bacteria</taxon>
        <taxon>Pseudomonadati</taxon>
        <taxon>Pseudomonadota</taxon>
        <taxon>Alphaproteobacteria</taxon>
        <taxon>Acetobacterales</taxon>
        <taxon>Roseomonadaceae</taxon>
        <taxon>Falsiroseomonas</taxon>
    </lineage>
</organism>
<dbReference type="EC" id="4.2.1.1" evidence="2 7"/>
<keyword evidence="8" id="KW-0732">Signal</keyword>
<dbReference type="InterPro" id="IPR006311">
    <property type="entry name" value="TAT_signal"/>
</dbReference>
<accession>A0A1I3XS97</accession>
<dbReference type="RefSeq" id="WP_092955160.1">
    <property type="nucleotide sequence ID" value="NZ_FOSQ01000001.1"/>
</dbReference>
<dbReference type="SUPFAM" id="SSF53056">
    <property type="entry name" value="beta-carbonic anhydrase, cab"/>
    <property type="match status" value="1"/>
</dbReference>
<feature type="binding site" evidence="6">
    <location>
        <position position="146"/>
    </location>
    <ligand>
        <name>Zn(2+)</name>
        <dbReference type="ChEBI" id="CHEBI:29105"/>
    </ligand>
</feature>
<sequence length="240" mass="23961">MNACPCCRPTGLGRRSFLGAAALASLAAGPLATPARAATPAAGPRMAPDQALAKLMAGHARYLAGAPVPVAHGAEARAARAAGQAPFAAILGCADSRAAPELLFNTGLGELFVVRNAGNVADTGAVGSLEYAVANLGVSLIMVLGHERCGAADAAVAAARARLSLPPQLSDMLQPIIPSALAALRAGGDVLDGTIRANIARSAARLVEVSPVLSAASTAGRLRIVGARYDLDDEGVTLMS</sequence>
<dbReference type="Proteomes" id="UP000199473">
    <property type="component" value="Unassembled WGS sequence"/>
</dbReference>
<comment type="similarity">
    <text evidence="1 7">Belongs to the beta-class carbonic anhydrase family.</text>
</comment>
<keyword evidence="3 6" id="KW-0862">Zinc</keyword>
<proteinExistence type="inferred from homology"/>